<proteinExistence type="predicted"/>
<gene>
    <name evidence="1" type="ORF">GDO78_017861</name>
</gene>
<dbReference type="EMBL" id="WNTK01002769">
    <property type="protein sequence ID" value="KAG9465711.1"/>
    <property type="molecule type" value="Genomic_DNA"/>
</dbReference>
<reference evidence="1" key="1">
    <citation type="thesis" date="2020" institute="ProQuest LLC" country="789 East Eisenhower Parkway, Ann Arbor, MI, USA">
        <title>Comparative Genomics and Chromosome Evolution.</title>
        <authorList>
            <person name="Mudd A.B."/>
        </authorList>
    </citation>
    <scope>NUCLEOTIDE SEQUENCE</scope>
    <source>
        <strain evidence="1">HN-11 Male</strain>
        <tissue evidence="1">Kidney and liver</tissue>
    </source>
</reference>
<dbReference type="AlphaFoldDB" id="A0A8J6BD63"/>
<accession>A0A8J6BD63</accession>
<evidence type="ECO:0000313" key="1">
    <source>
        <dbReference type="EMBL" id="KAG9465711.1"/>
    </source>
</evidence>
<dbReference type="Proteomes" id="UP000770717">
    <property type="component" value="Unassembled WGS sequence"/>
</dbReference>
<protein>
    <submittedName>
        <fullName evidence="1">Uncharacterized protein</fullName>
    </submittedName>
</protein>
<comment type="caution">
    <text evidence="1">The sequence shown here is derived from an EMBL/GenBank/DDBJ whole genome shotgun (WGS) entry which is preliminary data.</text>
</comment>
<organism evidence="1 2">
    <name type="scientific">Eleutherodactylus coqui</name>
    <name type="common">Puerto Rican coqui</name>
    <dbReference type="NCBI Taxonomy" id="57060"/>
    <lineage>
        <taxon>Eukaryota</taxon>
        <taxon>Metazoa</taxon>
        <taxon>Chordata</taxon>
        <taxon>Craniata</taxon>
        <taxon>Vertebrata</taxon>
        <taxon>Euteleostomi</taxon>
        <taxon>Amphibia</taxon>
        <taxon>Batrachia</taxon>
        <taxon>Anura</taxon>
        <taxon>Neobatrachia</taxon>
        <taxon>Hyloidea</taxon>
        <taxon>Eleutherodactylidae</taxon>
        <taxon>Eleutherodactylinae</taxon>
        <taxon>Eleutherodactylus</taxon>
        <taxon>Eleutherodactylus</taxon>
    </lineage>
</organism>
<sequence length="95" mass="10856">MYIYLIFCIARDTNSAAARLVCYYGLVSLRLRHVWLYIQFVGLFSHVEGGLSGTCFFAVNITWYMLQCGRSGRTRRGVSSPVYPIKACIRDFCVL</sequence>
<keyword evidence="2" id="KW-1185">Reference proteome</keyword>
<name>A0A8J6BD63_ELECQ</name>
<evidence type="ECO:0000313" key="2">
    <source>
        <dbReference type="Proteomes" id="UP000770717"/>
    </source>
</evidence>